<evidence type="ECO:0000313" key="1">
    <source>
        <dbReference type="EMBL" id="MCA6079251.1"/>
    </source>
</evidence>
<name>A0A9X1HWT4_9BACT</name>
<proteinExistence type="predicted"/>
<organism evidence="1 2">
    <name type="scientific">Fulvivirga sedimenti</name>
    <dbReference type="NCBI Taxonomy" id="2879465"/>
    <lineage>
        <taxon>Bacteria</taxon>
        <taxon>Pseudomonadati</taxon>
        <taxon>Bacteroidota</taxon>
        <taxon>Cytophagia</taxon>
        <taxon>Cytophagales</taxon>
        <taxon>Fulvivirgaceae</taxon>
        <taxon>Fulvivirga</taxon>
    </lineage>
</organism>
<gene>
    <name evidence="1" type="ORF">LDX50_30560</name>
</gene>
<dbReference type="Pfam" id="PF12732">
    <property type="entry name" value="YtxH"/>
    <property type="match status" value="1"/>
</dbReference>
<dbReference type="EMBL" id="JAIXNE010000012">
    <property type="protein sequence ID" value="MCA6079251.1"/>
    <property type="molecule type" value="Genomic_DNA"/>
</dbReference>
<dbReference type="InterPro" id="IPR024623">
    <property type="entry name" value="YtxH"/>
</dbReference>
<keyword evidence="2" id="KW-1185">Reference proteome</keyword>
<reference evidence="1" key="1">
    <citation type="submission" date="2021-09" db="EMBL/GenBank/DDBJ databases">
        <title>Fulvivirga sp. isolated from coastal sediment.</title>
        <authorList>
            <person name="Yu H."/>
        </authorList>
    </citation>
    <scope>NUCLEOTIDE SEQUENCE</scope>
    <source>
        <strain evidence="1">1062</strain>
    </source>
</reference>
<sequence>MNNTTKFLAGLLAGVGVGTVLGLLIAPDKGTNTYRRIEGAVKDVAHDLTDKSNDLLKSAREKAETVAKKV</sequence>
<evidence type="ECO:0000313" key="2">
    <source>
        <dbReference type="Proteomes" id="UP001139409"/>
    </source>
</evidence>
<dbReference type="Proteomes" id="UP001139409">
    <property type="component" value="Unassembled WGS sequence"/>
</dbReference>
<comment type="caution">
    <text evidence="1">The sequence shown here is derived from an EMBL/GenBank/DDBJ whole genome shotgun (WGS) entry which is preliminary data.</text>
</comment>
<dbReference type="RefSeq" id="WP_225700108.1">
    <property type="nucleotide sequence ID" value="NZ_JAIXNE010000012.1"/>
</dbReference>
<protein>
    <submittedName>
        <fullName evidence="1">YtxH domain-containing protein</fullName>
    </submittedName>
</protein>
<accession>A0A9X1HWT4</accession>
<dbReference type="AlphaFoldDB" id="A0A9X1HWT4"/>